<dbReference type="InterPro" id="IPR000522">
    <property type="entry name" value="ABC_transptr_permease_BtuC"/>
</dbReference>
<feature type="transmembrane region" description="Helical" evidence="8">
    <location>
        <begin position="277"/>
        <end position="294"/>
    </location>
</feature>
<dbReference type="GO" id="GO:0033214">
    <property type="term" value="P:siderophore-iron import into cell"/>
    <property type="evidence" value="ECO:0007669"/>
    <property type="project" value="TreeGrafter"/>
</dbReference>
<dbReference type="Pfam" id="PF01032">
    <property type="entry name" value="FecCD"/>
    <property type="match status" value="1"/>
</dbReference>
<evidence type="ECO:0000313" key="10">
    <source>
        <dbReference type="Proteomes" id="UP000677305"/>
    </source>
</evidence>
<evidence type="ECO:0000256" key="1">
    <source>
        <dbReference type="ARBA" id="ARBA00004651"/>
    </source>
</evidence>
<accession>A0A8J8MD11</accession>
<feature type="transmembrane region" description="Helical" evidence="8">
    <location>
        <begin position="151"/>
        <end position="172"/>
    </location>
</feature>
<dbReference type="PANTHER" id="PTHR30472">
    <property type="entry name" value="FERRIC ENTEROBACTIN TRANSPORT SYSTEM PERMEASE PROTEIN"/>
    <property type="match status" value="1"/>
</dbReference>
<keyword evidence="7 8" id="KW-0472">Membrane</keyword>
<reference evidence="9 10" key="1">
    <citation type="submission" date="2020-07" db="EMBL/GenBank/DDBJ databases">
        <title>Vallitalea guaymasensis genome.</title>
        <authorList>
            <person name="Postec A."/>
        </authorList>
    </citation>
    <scope>NUCLEOTIDE SEQUENCE [LARGE SCALE GENOMIC DNA]</scope>
    <source>
        <strain evidence="9 10">Ra1766G1</strain>
    </source>
</reference>
<feature type="transmembrane region" description="Helical" evidence="8">
    <location>
        <begin position="95"/>
        <end position="114"/>
    </location>
</feature>
<dbReference type="PANTHER" id="PTHR30472:SF68">
    <property type="entry name" value="FERRICHROME TRANSPORT SYSTEM PERMEASE PROTEIN FHUB"/>
    <property type="match status" value="1"/>
</dbReference>
<evidence type="ECO:0000256" key="6">
    <source>
        <dbReference type="ARBA" id="ARBA00022989"/>
    </source>
</evidence>
<dbReference type="AlphaFoldDB" id="A0A8J8MD11"/>
<evidence type="ECO:0000256" key="3">
    <source>
        <dbReference type="ARBA" id="ARBA00022448"/>
    </source>
</evidence>
<comment type="similarity">
    <text evidence="2">Belongs to the binding-protein-dependent transport system permease family. FecCD subfamily.</text>
</comment>
<dbReference type="EMBL" id="CP058561">
    <property type="protein sequence ID" value="QUH30553.1"/>
    <property type="molecule type" value="Genomic_DNA"/>
</dbReference>
<comment type="subcellular location">
    <subcellularLocation>
        <location evidence="1">Cell membrane</location>
        <topology evidence="1">Multi-pass membrane protein</topology>
    </subcellularLocation>
</comment>
<dbReference type="FunFam" id="1.10.3470.10:FF:000001">
    <property type="entry name" value="Vitamin B12 ABC transporter permease BtuC"/>
    <property type="match status" value="1"/>
</dbReference>
<feature type="transmembrane region" description="Helical" evidence="8">
    <location>
        <begin position="120"/>
        <end position="139"/>
    </location>
</feature>
<feature type="transmembrane region" description="Helical" evidence="8">
    <location>
        <begin position="63"/>
        <end position="83"/>
    </location>
</feature>
<feature type="transmembrane region" description="Helical" evidence="8">
    <location>
        <begin position="306"/>
        <end position="326"/>
    </location>
</feature>
<protein>
    <submittedName>
        <fullName evidence="9">Iron ABC transporter permease</fullName>
    </submittedName>
</protein>
<dbReference type="SUPFAM" id="SSF81345">
    <property type="entry name" value="ABC transporter involved in vitamin B12 uptake, BtuC"/>
    <property type="match status" value="1"/>
</dbReference>
<dbReference type="InterPro" id="IPR037294">
    <property type="entry name" value="ABC_BtuC-like"/>
</dbReference>
<dbReference type="KEGG" id="vgu:HYG85_17210"/>
<evidence type="ECO:0000256" key="7">
    <source>
        <dbReference type="ARBA" id="ARBA00023136"/>
    </source>
</evidence>
<dbReference type="CDD" id="cd06550">
    <property type="entry name" value="TM_ABC_iron-siderophores_like"/>
    <property type="match status" value="1"/>
</dbReference>
<dbReference type="RefSeq" id="WP_212690706.1">
    <property type="nucleotide sequence ID" value="NZ_CP058561.1"/>
</dbReference>
<proteinExistence type="inferred from homology"/>
<dbReference type="GO" id="GO:0005886">
    <property type="term" value="C:plasma membrane"/>
    <property type="evidence" value="ECO:0007669"/>
    <property type="project" value="UniProtKB-SubCell"/>
</dbReference>
<keyword evidence="10" id="KW-1185">Reference proteome</keyword>
<feature type="transmembrane region" description="Helical" evidence="8">
    <location>
        <begin position="195"/>
        <end position="212"/>
    </location>
</feature>
<name>A0A8J8MD11_9FIRM</name>
<evidence type="ECO:0000256" key="8">
    <source>
        <dbReference type="SAM" id="Phobius"/>
    </source>
</evidence>
<keyword evidence="5 8" id="KW-0812">Transmembrane</keyword>
<dbReference type="Gene3D" id="1.10.3470.10">
    <property type="entry name" value="ABC transporter involved in vitamin B12 uptake, BtuC"/>
    <property type="match status" value="1"/>
</dbReference>
<evidence type="ECO:0000256" key="5">
    <source>
        <dbReference type="ARBA" id="ARBA00022692"/>
    </source>
</evidence>
<organism evidence="9 10">
    <name type="scientific">Vallitalea guaymasensis</name>
    <dbReference type="NCBI Taxonomy" id="1185412"/>
    <lineage>
        <taxon>Bacteria</taxon>
        <taxon>Bacillati</taxon>
        <taxon>Bacillota</taxon>
        <taxon>Clostridia</taxon>
        <taxon>Lachnospirales</taxon>
        <taxon>Vallitaleaceae</taxon>
        <taxon>Vallitalea</taxon>
    </lineage>
</organism>
<gene>
    <name evidence="9" type="ORF">HYG85_17210</name>
</gene>
<evidence type="ECO:0000256" key="2">
    <source>
        <dbReference type="ARBA" id="ARBA00007935"/>
    </source>
</evidence>
<feature type="transmembrane region" description="Helical" evidence="8">
    <location>
        <begin position="239"/>
        <end position="265"/>
    </location>
</feature>
<dbReference type="Proteomes" id="UP000677305">
    <property type="component" value="Chromosome"/>
</dbReference>
<keyword evidence="6 8" id="KW-1133">Transmembrane helix</keyword>
<keyword evidence="4" id="KW-1003">Cell membrane</keyword>
<evidence type="ECO:0000256" key="4">
    <source>
        <dbReference type="ARBA" id="ARBA00022475"/>
    </source>
</evidence>
<feature type="transmembrane region" description="Helical" evidence="8">
    <location>
        <begin position="12"/>
        <end position="35"/>
    </location>
</feature>
<keyword evidence="3" id="KW-0813">Transport</keyword>
<evidence type="ECO:0000313" key="9">
    <source>
        <dbReference type="EMBL" id="QUH30553.1"/>
    </source>
</evidence>
<sequence length="336" mass="36615">MNDLKNRHSYKITVLIILLIITFISFLFSISLGAFKISVPEILKAIFIDETGVNRNIIWKVRVPRSLVAGTVGICLSLAGGILQGVMRNPLASPNTIGVSSGAGLGAVFILVVFPDYDFLVTPIAFAFALFTTMLIYILSWKNGIKPLRMILAGIAVSSFLGAWINTILIFYPDRVQNALGFMVGSLAAKTWKDFYALWPYALFGLILAFFLSKKLNILMLGDEIATGLGLKIERVRKVFIALASLLAASSASNVGLLGFVGLIVPHITRLIIGSDYRYLFPASALLGASLMMFCDTIARIVMDPVEIPVGIVMSMLGAPFFIFLLRGGLKNRVKN</sequence>
<dbReference type="GO" id="GO:0022857">
    <property type="term" value="F:transmembrane transporter activity"/>
    <property type="evidence" value="ECO:0007669"/>
    <property type="project" value="InterPro"/>
</dbReference>